<protein>
    <submittedName>
        <fullName evidence="2">Uncharacterized protein</fullName>
    </submittedName>
</protein>
<dbReference type="Proteomes" id="UP000291101">
    <property type="component" value="Unassembled WGS sequence"/>
</dbReference>
<sequence>MTLTTTPQQARATHDEWLDRRWRLTGALFGLLALVAAALLVTTGMRPATYGDLLADVASSKVSEVQVVGDEPPAKGDRVELRWSVWNGLLDQYAVVQVDDSRGYNAWDESVFVSAVDPRDTLRGINSGITLTSGSSLDAPSTSVHGWRAPGAVVLLVLATWLGILLLLVGGPEPWRATRWAWAWFVLLAGPLGCVAYLLLGGPLGVARPRAGHRRLTGGWAFVVAMFFFSGSNAA</sequence>
<organism evidence="2 3">
    <name type="scientific">Nocardioides zhouii</name>
    <dbReference type="NCBI Taxonomy" id="1168729"/>
    <lineage>
        <taxon>Bacteria</taxon>
        <taxon>Bacillati</taxon>
        <taxon>Actinomycetota</taxon>
        <taxon>Actinomycetes</taxon>
        <taxon>Propionibacteriales</taxon>
        <taxon>Nocardioidaceae</taxon>
        <taxon>Nocardioides</taxon>
    </lineage>
</organism>
<proteinExistence type="predicted"/>
<accession>A0A4V1RPU4</accession>
<dbReference type="EMBL" id="SDWV01000011">
    <property type="protein sequence ID" value="RYC10567.1"/>
    <property type="molecule type" value="Genomic_DNA"/>
</dbReference>
<reference evidence="2 3" key="1">
    <citation type="submission" date="2019-01" db="EMBL/GenBank/DDBJ databases">
        <title>Novel species of Nocardioides.</title>
        <authorList>
            <person name="Liu Q."/>
            <person name="X Y.-H."/>
        </authorList>
    </citation>
    <scope>NUCLEOTIDE SEQUENCE [LARGE SCALE GENOMIC DNA]</scope>
    <source>
        <strain evidence="2 3">HLT2-9</strain>
    </source>
</reference>
<dbReference type="OrthoDB" id="3784740at2"/>
<feature type="transmembrane region" description="Helical" evidence="1">
    <location>
        <begin position="151"/>
        <end position="169"/>
    </location>
</feature>
<gene>
    <name evidence="2" type="ORF">EUA94_12280</name>
</gene>
<dbReference type="AlphaFoldDB" id="A0A4V1RPU4"/>
<keyword evidence="1" id="KW-0472">Membrane</keyword>
<name>A0A4V1RPU4_9ACTN</name>
<evidence type="ECO:0000313" key="2">
    <source>
        <dbReference type="EMBL" id="RYC10567.1"/>
    </source>
</evidence>
<dbReference type="RefSeq" id="WP_129427169.1">
    <property type="nucleotide sequence ID" value="NZ_SDWV01000011.1"/>
</dbReference>
<evidence type="ECO:0000313" key="3">
    <source>
        <dbReference type="Proteomes" id="UP000291101"/>
    </source>
</evidence>
<keyword evidence="1" id="KW-1133">Transmembrane helix</keyword>
<comment type="caution">
    <text evidence="2">The sequence shown here is derived from an EMBL/GenBank/DDBJ whole genome shotgun (WGS) entry which is preliminary data.</text>
</comment>
<feature type="transmembrane region" description="Helical" evidence="1">
    <location>
        <begin position="216"/>
        <end position="234"/>
    </location>
</feature>
<keyword evidence="3" id="KW-1185">Reference proteome</keyword>
<feature type="transmembrane region" description="Helical" evidence="1">
    <location>
        <begin position="181"/>
        <end position="204"/>
    </location>
</feature>
<keyword evidence="1" id="KW-0812">Transmembrane</keyword>
<feature type="transmembrane region" description="Helical" evidence="1">
    <location>
        <begin position="22"/>
        <end position="41"/>
    </location>
</feature>
<evidence type="ECO:0000256" key="1">
    <source>
        <dbReference type="SAM" id="Phobius"/>
    </source>
</evidence>